<feature type="compositionally biased region" description="Basic and acidic residues" evidence="1">
    <location>
        <begin position="44"/>
        <end position="55"/>
    </location>
</feature>
<reference evidence="2 3" key="1">
    <citation type="journal article" date="2019" name="Int. J. Syst. Evol. Microbiol.">
        <title>The Global Catalogue of Microorganisms (GCM) 10K type strain sequencing project: providing services to taxonomists for standard genome sequencing and annotation.</title>
        <authorList>
            <consortium name="The Broad Institute Genomics Platform"/>
            <consortium name="The Broad Institute Genome Sequencing Center for Infectious Disease"/>
            <person name="Wu L."/>
            <person name="Ma J."/>
        </authorList>
    </citation>
    <scope>NUCLEOTIDE SEQUENCE [LARGE SCALE GENOMIC DNA]</scope>
    <source>
        <strain evidence="2 3">JCM 4531</strain>
    </source>
</reference>
<evidence type="ECO:0000256" key="1">
    <source>
        <dbReference type="SAM" id="MobiDB-lite"/>
    </source>
</evidence>
<evidence type="ECO:0000313" key="2">
    <source>
        <dbReference type="EMBL" id="GAA2667154.1"/>
    </source>
</evidence>
<accession>A0ABN3S3J4</accession>
<proteinExistence type="predicted"/>
<evidence type="ECO:0000313" key="3">
    <source>
        <dbReference type="Proteomes" id="UP001499989"/>
    </source>
</evidence>
<name>A0ABN3S3J4_9ACTN</name>
<feature type="compositionally biased region" description="Basic and acidic residues" evidence="1">
    <location>
        <begin position="83"/>
        <end position="94"/>
    </location>
</feature>
<keyword evidence="3" id="KW-1185">Reference proteome</keyword>
<comment type="caution">
    <text evidence="2">The sequence shown here is derived from an EMBL/GenBank/DDBJ whole genome shotgun (WGS) entry which is preliminary data.</text>
</comment>
<sequence length="94" mass="8946">MPSAAVASTPSACRGTVRTGVAVRTSGSRSAIPVDAGAGAAGDRAPDRGAADGEHAVVVQEAEQVGGRVAQGGGGVAGPDGGDDGRHEVGAEVR</sequence>
<dbReference type="Proteomes" id="UP001499989">
    <property type="component" value="Unassembled WGS sequence"/>
</dbReference>
<feature type="region of interest" description="Disordered" evidence="1">
    <location>
        <begin position="31"/>
        <end position="94"/>
    </location>
</feature>
<organism evidence="2 3">
    <name type="scientific">Streptomyces violaceolatus</name>
    <dbReference type="NCBI Taxonomy" id="67378"/>
    <lineage>
        <taxon>Bacteria</taxon>
        <taxon>Bacillati</taxon>
        <taxon>Actinomycetota</taxon>
        <taxon>Actinomycetes</taxon>
        <taxon>Kitasatosporales</taxon>
        <taxon>Streptomycetaceae</taxon>
        <taxon>Streptomyces</taxon>
        <taxon>Streptomyces violaceoruber group</taxon>
    </lineage>
</organism>
<dbReference type="EMBL" id="BAAASK010000001">
    <property type="protein sequence ID" value="GAA2667154.1"/>
    <property type="molecule type" value="Genomic_DNA"/>
</dbReference>
<feature type="compositionally biased region" description="Low complexity" evidence="1">
    <location>
        <begin position="56"/>
        <end position="68"/>
    </location>
</feature>
<gene>
    <name evidence="2" type="ORF">GCM10010310_02700</name>
</gene>
<feature type="compositionally biased region" description="Gly residues" evidence="1">
    <location>
        <begin position="69"/>
        <end position="80"/>
    </location>
</feature>
<protein>
    <submittedName>
        <fullName evidence="2">Uncharacterized protein</fullName>
    </submittedName>
</protein>